<sequence>ESLSSISVSSDDCFAVQYNTKRIITIWIQPPTLLLSIKPAVEITEVVHEGVTRFDERSAQTDDDGREWR</sequence>
<proteinExistence type="predicted"/>
<dbReference type="AlphaFoldDB" id="A0AAV5SLB1"/>
<comment type="caution">
    <text evidence="1">The sequence shown here is derived from an EMBL/GenBank/DDBJ whole genome shotgun (WGS) entry which is preliminary data.</text>
</comment>
<accession>A0AAV5SLB1</accession>
<reference evidence="1" key="1">
    <citation type="submission" date="2023-10" db="EMBL/GenBank/DDBJ databases">
        <title>Genome assembly of Pristionchus species.</title>
        <authorList>
            <person name="Yoshida K."/>
            <person name="Sommer R.J."/>
        </authorList>
    </citation>
    <scope>NUCLEOTIDE SEQUENCE</scope>
    <source>
        <strain evidence="1">RS0144</strain>
    </source>
</reference>
<name>A0AAV5SLB1_9BILA</name>
<protein>
    <submittedName>
        <fullName evidence="1">Uncharacterized protein</fullName>
    </submittedName>
</protein>
<feature type="non-terminal residue" evidence="1">
    <location>
        <position position="1"/>
    </location>
</feature>
<dbReference type="Proteomes" id="UP001432027">
    <property type="component" value="Unassembled WGS sequence"/>
</dbReference>
<dbReference type="EMBL" id="BTSX01000002">
    <property type="protein sequence ID" value="GMS83689.1"/>
    <property type="molecule type" value="Genomic_DNA"/>
</dbReference>
<evidence type="ECO:0000313" key="2">
    <source>
        <dbReference type="Proteomes" id="UP001432027"/>
    </source>
</evidence>
<gene>
    <name evidence="1" type="ORF">PENTCL1PPCAC_5864</name>
</gene>
<keyword evidence="2" id="KW-1185">Reference proteome</keyword>
<feature type="non-terminal residue" evidence="1">
    <location>
        <position position="69"/>
    </location>
</feature>
<organism evidence="1 2">
    <name type="scientific">Pristionchus entomophagus</name>
    <dbReference type="NCBI Taxonomy" id="358040"/>
    <lineage>
        <taxon>Eukaryota</taxon>
        <taxon>Metazoa</taxon>
        <taxon>Ecdysozoa</taxon>
        <taxon>Nematoda</taxon>
        <taxon>Chromadorea</taxon>
        <taxon>Rhabditida</taxon>
        <taxon>Rhabditina</taxon>
        <taxon>Diplogasteromorpha</taxon>
        <taxon>Diplogasteroidea</taxon>
        <taxon>Neodiplogasteridae</taxon>
        <taxon>Pristionchus</taxon>
    </lineage>
</organism>
<evidence type="ECO:0000313" key="1">
    <source>
        <dbReference type="EMBL" id="GMS83689.1"/>
    </source>
</evidence>